<dbReference type="PANTHER" id="PTHR43547:SF2">
    <property type="entry name" value="HYBRID SIGNAL TRANSDUCTION HISTIDINE KINASE C"/>
    <property type="match status" value="1"/>
</dbReference>
<dbReference type="PROSITE" id="PS01124">
    <property type="entry name" value="HTH_ARAC_FAMILY_2"/>
    <property type="match status" value="1"/>
</dbReference>
<proteinExistence type="predicted"/>
<feature type="domain" description="Histidine kinase" evidence="9">
    <location>
        <begin position="805"/>
        <end position="1022"/>
    </location>
</feature>
<dbReference type="SMART" id="SM00342">
    <property type="entry name" value="HTH_ARAC"/>
    <property type="match status" value="1"/>
</dbReference>
<evidence type="ECO:0000313" key="12">
    <source>
        <dbReference type="Proteomes" id="UP000243438"/>
    </source>
</evidence>
<dbReference type="Pfam" id="PF07494">
    <property type="entry name" value="Reg_prop"/>
    <property type="match status" value="3"/>
</dbReference>
<keyword evidence="7" id="KW-0472">Membrane</keyword>
<dbReference type="SUPFAM" id="SSF101898">
    <property type="entry name" value="NHL repeat"/>
    <property type="match status" value="1"/>
</dbReference>
<keyword evidence="3 6" id="KW-0597">Phosphoprotein</keyword>
<dbReference type="InterPro" id="IPR011110">
    <property type="entry name" value="Reg_prop"/>
</dbReference>
<comment type="caution">
    <text evidence="11">The sequence shown here is derived from an EMBL/GenBank/DDBJ whole genome shotgun (WGS) entry which is preliminary data.</text>
</comment>
<dbReference type="InterPro" id="IPR015943">
    <property type="entry name" value="WD40/YVTN_repeat-like_dom_sf"/>
</dbReference>
<keyword evidence="11" id="KW-0418">Kinase</keyword>
<dbReference type="PANTHER" id="PTHR43547">
    <property type="entry name" value="TWO-COMPONENT HISTIDINE KINASE"/>
    <property type="match status" value="1"/>
</dbReference>
<protein>
    <recommendedName>
        <fullName evidence="2">histidine kinase</fullName>
        <ecNumber evidence="2">2.7.13.3</ecNumber>
    </recommendedName>
</protein>
<dbReference type="Pfam" id="PF02518">
    <property type="entry name" value="HATPase_c"/>
    <property type="match status" value="1"/>
</dbReference>
<dbReference type="InterPro" id="IPR005467">
    <property type="entry name" value="His_kinase_dom"/>
</dbReference>
<dbReference type="SMART" id="SM00388">
    <property type="entry name" value="HisKA"/>
    <property type="match status" value="1"/>
</dbReference>
<dbReference type="InterPro" id="IPR003661">
    <property type="entry name" value="HisK_dim/P_dom"/>
</dbReference>
<reference evidence="11" key="1">
    <citation type="submission" date="2013-07" db="EMBL/GenBank/DDBJ databases">
        <authorList>
            <consortium name="DOE Joint Genome Institute"/>
            <person name="Anderson I."/>
            <person name="Huntemann M."/>
            <person name="Han J."/>
            <person name="Chen A."/>
            <person name="Kyrpides N."/>
            <person name="Mavromatis K."/>
            <person name="Markowitz V."/>
            <person name="Palaniappan K."/>
            <person name="Ivanova N."/>
            <person name="Schaumberg A."/>
            <person name="Pati A."/>
            <person name="Liolios K."/>
            <person name="Nordberg H.P."/>
            <person name="Cantor M.N."/>
            <person name="Hua S.X."/>
            <person name="Woyke T."/>
        </authorList>
    </citation>
    <scope>NUCLEOTIDE SEQUENCE [LARGE SCALE GENOMIC DNA]</scope>
    <source>
        <strain evidence="11">DSM 17970</strain>
    </source>
</reference>
<keyword evidence="7" id="KW-0812">Transmembrane</keyword>
<dbReference type="Gene3D" id="3.30.565.10">
    <property type="entry name" value="Histidine kinase-like ATPase, C-terminal domain"/>
    <property type="match status" value="1"/>
</dbReference>
<evidence type="ECO:0000313" key="11">
    <source>
        <dbReference type="EMBL" id="EXG77768.1"/>
    </source>
</evidence>
<dbReference type="InterPro" id="IPR036890">
    <property type="entry name" value="HATPase_C_sf"/>
</dbReference>
<dbReference type="Gene3D" id="1.10.10.60">
    <property type="entry name" value="Homeodomain-like"/>
    <property type="match status" value="2"/>
</dbReference>
<evidence type="ECO:0000256" key="3">
    <source>
        <dbReference type="ARBA" id="ARBA00022553"/>
    </source>
</evidence>
<keyword evidence="11" id="KW-0808">Transferase</keyword>
<dbReference type="Pfam" id="PF07495">
    <property type="entry name" value="Y_Y_Y"/>
    <property type="match status" value="1"/>
</dbReference>
<evidence type="ECO:0000256" key="6">
    <source>
        <dbReference type="PROSITE-ProRule" id="PRU00169"/>
    </source>
</evidence>
<evidence type="ECO:0000256" key="1">
    <source>
        <dbReference type="ARBA" id="ARBA00000085"/>
    </source>
</evidence>
<gene>
    <name evidence="11" type="ORF">XylorDRAFT_0113</name>
</gene>
<dbReference type="PROSITE" id="PS50109">
    <property type="entry name" value="HIS_KIN"/>
    <property type="match status" value="1"/>
</dbReference>
<dbReference type="PROSITE" id="PS50110">
    <property type="entry name" value="RESPONSE_REGULATORY"/>
    <property type="match status" value="1"/>
</dbReference>
<evidence type="ECO:0000256" key="5">
    <source>
        <dbReference type="ARBA" id="ARBA00023163"/>
    </source>
</evidence>
<feature type="modified residue" description="4-aspartylphosphate" evidence="6">
    <location>
        <position position="1118"/>
    </location>
</feature>
<sequence>MFSISIKAQTGLLFDTDKQLSSSLINSLCQDRNGRIWIGTHNGLNVYDGYQFHIFKKSNSNLAGNVVNCLMQDRKNNMYIGLNNALQLFHNDHFITIDTRDIHNHKISCYINCIYQTKKGDILIGTSGHGILKMQGEMKAKQIPIAGHNADYTKKMVEDSSGRIWIVTQDKGSGYINVGKNILHMIKGPEENSLNDICKDRTGNIYVSTINNGLYKLNRKNYSFEHISKSGNLPIASLHVDRNGNILIGSNGKGLYKYMPSNGTMKADLFYSNEVNMEHGKIYSILEDHSGNIWIGLLQKGVFMQPVQKSGFEFIGYKSIAGNPIGDACVMCTKFLKDGSLCVATDNNGLFILDRNKHLKKHFTPGIAGMPSTILGIAEDYKGRIWIASFMDGCGWIDRNNGSYHRLPCTHGRASSVFDVAIDKNNNLWVGTMGDGLKKINLKTNLITEYKKNGNVINDKDNSICNNYIAQMLLSKDNNRLYVGTSAGLCCLDLKTGSWKSIFGISCIFPDQAIAAISEDGKGNLWTGTPEVLYCINLHNRKIKKYTADNGLSDNSVSAIETDRKGNVWVSTSHGISCLTNSNGKIINYYAGYGLQGNEFSEGVSSTDSNGNIVFGGMGGIAVFNPSKIQMYRTKLPIYISNFRIGGEYVTAGMKSGSYTITDSSVMNTNTFELNHMDNSFTIGLSTMTYDKRITYLYSMNGEKWTKLQQGSNEITFSHLSPGTYNFRVKAMDGYTESKVKEFTVIINPAWYFSIWAKMFYGLIVIFIILWYKNMLRRKGQDKLRLQEHIHAEEMSEAKLRFFMNISHEIRTPMTLIVAPLLSLMKEDGDAHRHEAYVTIKRNAERILHLINQMMDLRKIDKGLMTMRMKETDIISFTNEIYTLFEQQAKTKKISFNFIHKDENINIWIDRGNFDKVLMNVLSNAFKFTHTGGKVSIIINHDDKNVSISVSDDGERIPESKLNKIFERFYQTTSITNDRQAGTGIGLDLTRSLVELHHGTITAQNNADGNGCTFIVSIPLGNAHLKPEEMIYDDNNQDSVLYGIDNFEETEEVRPVEMPTKTTFNKKRPTIIIAEDDMEIRSYLNSELCNEYKIIECADGKEAHTAILRDIPDMVISDIMMPEMDGNTLCTKIKSNVNTNHIPVILLTAKNRDEDRLEGLETGADAYIVKPFNMDILRRTIINLLNARNMLKNKFTGKEGESKVDEVHMKSPDERLLEKVMSVINNNLDSSELSVDMIAENVGISRVHLHRKMKELTNQTPHDLIRNLRMKQAANLLASQHHNVTEVMYACGFSNTASFSTMFKNMYGMSPREYMKEHLQMNGDA</sequence>
<dbReference type="Pfam" id="PF00512">
    <property type="entry name" value="HisKA"/>
    <property type="match status" value="1"/>
</dbReference>
<evidence type="ECO:0000256" key="4">
    <source>
        <dbReference type="ARBA" id="ARBA00023015"/>
    </source>
</evidence>
<keyword evidence="5" id="KW-0804">Transcription</keyword>
<dbReference type="PRINTS" id="PR00344">
    <property type="entry name" value="BCTRLSENSOR"/>
</dbReference>
<evidence type="ECO:0000259" key="10">
    <source>
        <dbReference type="PROSITE" id="PS50110"/>
    </source>
</evidence>
<dbReference type="SUPFAM" id="SSF63829">
    <property type="entry name" value="Calcium-dependent phosphotriesterase"/>
    <property type="match status" value="3"/>
</dbReference>
<evidence type="ECO:0000259" key="9">
    <source>
        <dbReference type="PROSITE" id="PS50109"/>
    </source>
</evidence>
<keyword evidence="7" id="KW-1133">Transmembrane helix</keyword>
<keyword evidence="4" id="KW-0805">Transcription regulation</keyword>
<feature type="domain" description="Response regulatory" evidence="10">
    <location>
        <begin position="1070"/>
        <end position="1185"/>
    </location>
</feature>
<dbReference type="Gene3D" id="3.40.50.2300">
    <property type="match status" value="1"/>
</dbReference>
<dbReference type="Proteomes" id="UP000243438">
    <property type="component" value="Unassembled WGS sequence"/>
</dbReference>
<dbReference type="InterPro" id="IPR004358">
    <property type="entry name" value="Sig_transdc_His_kin-like_C"/>
</dbReference>
<dbReference type="SUPFAM" id="SSF55874">
    <property type="entry name" value="ATPase domain of HSP90 chaperone/DNA topoisomerase II/histidine kinase"/>
    <property type="match status" value="1"/>
</dbReference>
<dbReference type="InterPro" id="IPR011123">
    <property type="entry name" value="Y_Y_Y"/>
</dbReference>
<evidence type="ECO:0000256" key="2">
    <source>
        <dbReference type="ARBA" id="ARBA00012438"/>
    </source>
</evidence>
<evidence type="ECO:0000256" key="7">
    <source>
        <dbReference type="SAM" id="Phobius"/>
    </source>
</evidence>
<dbReference type="Gene3D" id="2.60.40.10">
    <property type="entry name" value="Immunoglobulins"/>
    <property type="match status" value="1"/>
</dbReference>
<dbReference type="SMART" id="SM00448">
    <property type="entry name" value="REC"/>
    <property type="match status" value="1"/>
</dbReference>
<dbReference type="Pfam" id="PF12833">
    <property type="entry name" value="HTH_18"/>
    <property type="match status" value="1"/>
</dbReference>
<accession>A0ABP3BEU0</accession>
<dbReference type="InterPro" id="IPR003594">
    <property type="entry name" value="HATPase_dom"/>
</dbReference>
<dbReference type="InterPro" id="IPR009057">
    <property type="entry name" value="Homeodomain-like_sf"/>
</dbReference>
<dbReference type="InterPro" id="IPR036097">
    <property type="entry name" value="HisK_dim/P_sf"/>
</dbReference>
<dbReference type="SUPFAM" id="SSF46689">
    <property type="entry name" value="Homeodomain-like"/>
    <property type="match status" value="2"/>
</dbReference>
<organism evidence="11 12">
    <name type="scientific">Xylanibacter oryzae DSM 17970</name>
    <dbReference type="NCBI Taxonomy" id="915438"/>
    <lineage>
        <taxon>Bacteria</taxon>
        <taxon>Pseudomonadati</taxon>
        <taxon>Bacteroidota</taxon>
        <taxon>Bacteroidia</taxon>
        <taxon>Bacteroidales</taxon>
        <taxon>Prevotellaceae</taxon>
        <taxon>Xylanibacter</taxon>
    </lineage>
</organism>
<dbReference type="CDD" id="cd00075">
    <property type="entry name" value="HATPase"/>
    <property type="match status" value="1"/>
</dbReference>
<dbReference type="SMART" id="SM00387">
    <property type="entry name" value="HATPase_c"/>
    <property type="match status" value="1"/>
</dbReference>
<dbReference type="InterPro" id="IPR001789">
    <property type="entry name" value="Sig_transdc_resp-reg_receiver"/>
</dbReference>
<dbReference type="InterPro" id="IPR011006">
    <property type="entry name" value="CheY-like_superfamily"/>
</dbReference>
<comment type="catalytic activity">
    <reaction evidence="1">
        <text>ATP + protein L-histidine = ADP + protein N-phospho-L-histidine.</text>
        <dbReference type="EC" id="2.7.13.3"/>
    </reaction>
</comment>
<evidence type="ECO:0000259" key="8">
    <source>
        <dbReference type="PROSITE" id="PS01124"/>
    </source>
</evidence>
<dbReference type="InterPro" id="IPR018060">
    <property type="entry name" value="HTH_AraC"/>
</dbReference>
<dbReference type="SUPFAM" id="SSF52172">
    <property type="entry name" value="CheY-like"/>
    <property type="match status" value="1"/>
</dbReference>
<dbReference type="EC" id="2.7.13.3" evidence="2"/>
<dbReference type="Gene3D" id="1.10.287.130">
    <property type="match status" value="1"/>
</dbReference>
<dbReference type="CDD" id="cd00146">
    <property type="entry name" value="PKD"/>
    <property type="match status" value="1"/>
</dbReference>
<dbReference type="EMBL" id="JFBS01000001">
    <property type="protein sequence ID" value="EXG77768.1"/>
    <property type="molecule type" value="Genomic_DNA"/>
</dbReference>
<dbReference type="InterPro" id="IPR013783">
    <property type="entry name" value="Ig-like_fold"/>
</dbReference>
<name>A0ABP3BEU0_9BACT</name>
<feature type="transmembrane region" description="Helical" evidence="7">
    <location>
        <begin position="750"/>
        <end position="772"/>
    </location>
</feature>
<dbReference type="Gene3D" id="2.130.10.10">
    <property type="entry name" value="YVTN repeat-like/Quinoprotein amine dehydrogenase"/>
    <property type="match status" value="2"/>
</dbReference>
<dbReference type="CDD" id="cd00082">
    <property type="entry name" value="HisKA"/>
    <property type="match status" value="1"/>
</dbReference>
<dbReference type="Pfam" id="PF00072">
    <property type="entry name" value="Response_reg"/>
    <property type="match status" value="1"/>
</dbReference>
<feature type="domain" description="HTH araC/xylS-type" evidence="8">
    <location>
        <begin position="1218"/>
        <end position="1317"/>
    </location>
</feature>
<keyword evidence="12" id="KW-1185">Reference proteome</keyword>
<dbReference type="CDD" id="cd17574">
    <property type="entry name" value="REC_OmpR"/>
    <property type="match status" value="1"/>
</dbReference>
<dbReference type="SUPFAM" id="SSF47384">
    <property type="entry name" value="Homodimeric domain of signal transducing histidine kinase"/>
    <property type="match status" value="1"/>
</dbReference>
<dbReference type="GO" id="GO:0016301">
    <property type="term" value="F:kinase activity"/>
    <property type="evidence" value="ECO:0007669"/>
    <property type="project" value="UniProtKB-KW"/>
</dbReference>